<name>A0ABS0EQP6_9BURK</name>
<organism evidence="2 3">
    <name type="scientific">Herminiimonas contaminans</name>
    <dbReference type="NCBI Taxonomy" id="1111140"/>
    <lineage>
        <taxon>Bacteria</taxon>
        <taxon>Pseudomonadati</taxon>
        <taxon>Pseudomonadota</taxon>
        <taxon>Betaproteobacteria</taxon>
        <taxon>Burkholderiales</taxon>
        <taxon>Oxalobacteraceae</taxon>
        <taxon>Herminiimonas</taxon>
    </lineage>
</organism>
<dbReference type="EMBL" id="JADOEL010000003">
    <property type="protein sequence ID" value="MBF8177157.1"/>
    <property type="molecule type" value="Genomic_DNA"/>
</dbReference>
<keyword evidence="2" id="KW-0969">Cilium</keyword>
<keyword evidence="3" id="KW-1185">Reference proteome</keyword>
<evidence type="ECO:0000313" key="2">
    <source>
        <dbReference type="EMBL" id="MBF8177157.1"/>
    </source>
</evidence>
<dbReference type="Proteomes" id="UP000657372">
    <property type="component" value="Unassembled WGS sequence"/>
</dbReference>
<keyword evidence="2" id="KW-0966">Cell projection</keyword>
<feature type="domain" description="Flagellar hook-length control protein-like C-terminal" evidence="1">
    <location>
        <begin position="302"/>
        <end position="378"/>
    </location>
</feature>
<gene>
    <name evidence="2" type="ORF">IXC47_05630</name>
</gene>
<keyword evidence="2" id="KW-0282">Flagellum</keyword>
<reference evidence="2 3" key="1">
    <citation type="submission" date="2020-11" db="EMBL/GenBank/DDBJ databases">
        <title>WGS of Herminiimonas contaminans strain Marseille-Q4544 isolated from planarians Schmidtea mediterranea.</title>
        <authorList>
            <person name="Kangale L."/>
        </authorList>
    </citation>
    <scope>NUCLEOTIDE SEQUENCE [LARGE SCALE GENOMIC DNA]</scope>
    <source>
        <strain evidence="2 3">Marseille-Q4544</strain>
    </source>
</reference>
<dbReference type="Gene3D" id="3.30.750.140">
    <property type="match status" value="1"/>
</dbReference>
<dbReference type="Pfam" id="PF02120">
    <property type="entry name" value="Flg_hook"/>
    <property type="match status" value="1"/>
</dbReference>
<protein>
    <submittedName>
        <fullName evidence="2">Flagellar hook-length control protein FliK</fullName>
    </submittedName>
</protein>
<comment type="caution">
    <text evidence="2">The sequence shown here is derived from an EMBL/GenBank/DDBJ whole genome shotgun (WGS) entry which is preliminary data.</text>
</comment>
<dbReference type="InterPro" id="IPR021136">
    <property type="entry name" value="Flagellar_hook_control-like_C"/>
</dbReference>
<evidence type="ECO:0000259" key="1">
    <source>
        <dbReference type="Pfam" id="PF02120"/>
    </source>
</evidence>
<sequence>MLPRADITGTRPVILIEATTPATALGQAKQESLDRLIQLTLGKEYQAQVLSRLADGNFLVKINNAPANMVLPPGTKAGDTLDLTLLAVQPRPTFLLGKPDPGATISLSNAGRLIGNMLQQTQEGSMPTTLVGKAPVLSTPGAPAPQIAAALQNTIAFSGLFYESHVAQWALGARPTADLLREPPAKRVATSILGTPQPTPASEPETGNGLNHLVNNLRGLVTGERAQPADVQKTAVLARSADLQEAIAPVSNKQPEVAGTEAVKLISLQLDALEQRRIMWQGELFPGQPLEWEIKDETPQKGKDQAEPEPVWNSTVKFSLPTLGAVSASIRLVGDRVQIQVNTPSAETASALRTHGELLADALGAAGSPLESFLVKQGG</sequence>
<accession>A0ABS0EQP6</accession>
<evidence type="ECO:0000313" key="3">
    <source>
        <dbReference type="Proteomes" id="UP000657372"/>
    </source>
</evidence>
<dbReference type="InterPro" id="IPR038610">
    <property type="entry name" value="FliK-like_C_sf"/>
</dbReference>
<proteinExistence type="predicted"/>